<proteinExistence type="predicted"/>
<dbReference type="Proteomes" id="UP000053477">
    <property type="component" value="Unassembled WGS sequence"/>
</dbReference>
<organism evidence="2 3">
    <name type="scientific">Schizopora paradoxa</name>
    <dbReference type="NCBI Taxonomy" id="27342"/>
    <lineage>
        <taxon>Eukaryota</taxon>
        <taxon>Fungi</taxon>
        <taxon>Dikarya</taxon>
        <taxon>Basidiomycota</taxon>
        <taxon>Agaricomycotina</taxon>
        <taxon>Agaricomycetes</taxon>
        <taxon>Hymenochaetales</taxon>
        <taxon>Schizoporaceae</taxon>
        <taxon>Schizopora</taxon>
    </lineage>
</organism>
<gene>
    <name evidence="2" type="ORF">SCHPADRAFT_896797</name>
</gene>
<keyword evidence="3" id="KW-1185">Reference proteome</keyword>
<name>A0A0H2RIS3_9AGAM</name>
<feature type="compositionally biased region" description="Low complexity" evidence="1">
    <location>
        <begin position="269"/>
        <end position="279"/>
    </location>
</feature>
<protein>
    <submittedName>
        <fullName evidence="2">Uncharacterized protein</fullName>
    </submittedName>
</protein>
<accession>A0A0H2RIS3</accession>
<evidence type="ECO:0000313" key="3">
    <source>
        <dbReference type="Proteomes" id="UP000053477"/>
    </source>
</evidence>
<reference evidence="2 3" key="1">
    <citation type="submission" date="2015-04" db="EMBL/GenBank/DDBJ databases">
        <title>Complete genome sequence of Schizopora paradoxa KUC8140, a cosmopolitan wood degrader in East Asia.</title>
        <authorList>
            <consortium name="DOE Joint Genome Institute"/>
            <person name="Min B."/>
            <person name="Park H."/>
            <person name="Jang Y."/>
            <person name="Kim J.-J."/>
            <person name="Kim K.H."/>
            <person name="Pangilinan J."/>
            <person name="Lipzen A."/>
            <person name="Riley R."/>
            <person name="Grigoriev I.V."/>
            <person name="Spatafora J.W."/>
            <person name="Choi I.-G."/>
        </authorList>
    </citation>
    <scope>NUCLEOTIDE SEQUENCE [LARGE SCALE GENOMIC DNA]</scope>
    <source>
        <strain evidence="2 3">KUC8140</strain>
    </source>
</reference>
<dbReference type="InParanoid" id="A0A0H2RIS3"/>
<sequence>MSPVWNKHVELKYRYNPTTHRQLPVFRDEAPLRTCSTPTPSRVRPFPFEFQYCHNMALNQTEIQLDVRFVEFVLAGFERAYAKLGVRTHSFGEITSQEYNVYCGPNPMFLKELDIEGFDTIQREGTYQYYKEFLGEAMESRDLLLARLDRMQEMMRMWEAFTEFATQALEMQKAKGNMDVYWKWERIWYGLRDVSKPDEAMLEDCDWFSTNVPAADFFKQVVHRPAPASPQVAPRIRPRIAVNNAMVAGPSHQARVRSPSPLQLERARSPSYHPRSHSPVAPPAEVQNREPDYLKTLKSQELSYPDIEIDKQTTKASTSTAITSNQNLKIFITPIDNHSGFHHAKYYNDKGVLVEKIFIDADLNDEDFQDLRMDDSEEVPTQIVDKGKGREA</sequence>
<feature type="region of interest" description="Disordered" evidence="1">
    <location>
        <begin position="247"/>
        <end position="285"/>
    </location>
</feature>
<evidence type="ECO:0000256" key="1">
    <source>
        <dbReference type="SAM" id="MobiDB-lite"/>
    </source>
</evidence>
<evidence type="ECO:0000313" key="2">
    <source>
        <dbReference type="EMBL" id="KLO04741.1"/>
    </source>
</evidence>
<dbReference type="EMBL" id="KQ086445">
    <property type="protein sequence ID" value="KLO04741.1"/>
    <property type="molecule type" value="Genomic_DNA"/>
</dbReference>
<dbReference type="AlphaFoldDB" id="A0A0H2RIS3"/>